<feature type="binding site" evidence="1">
    <location>
        <position position="46"/>
    </location>
    <ligand>
        <name>ATP</name>
        <dbReference type="ChEBI" id="CHEBI:30616"/>
    </ligand>
</feature>
<dbReference type="InterPro" id="IPR011009">
    <property type="entry name" value="Kinase-like_dom_sf"/>
</dbReference>
<gene>
    <name evidence="3" type="ORF">GDO78_014823</name>
</gene>
<keyword evidence="4" id="KW-1185">Reference proteome</keyword>
<protein>
    <recommendedName>
        <fullName evidence="2">Protein kinase domain-containing protein</fullName>
    </recommendedName>
</protein>
<evidence type="ECO:0000256" key="1">
    <source>
        <dbReference type="PROSITE-ProRule" id="PRU10141"/>
    </source>
</evidence>
<accession>A0A8J6E8R6</accession>
<organism evidence="3 4">
    <name type="scientific">Eleutherodactylus coqui</name>
    <name type="common">Puerto Rican coqui</name>
    <dbReference type="NCBI Taxonomy" id="57060"/>
    <lineage>
        <taxon>Eukaryota</taxon>
        <taxon>Metazoa</taxon>
        <taxon>Chordata</taxon>
        <taxon>Craniata</taxon>
        <taxon>Vertebrata</taxon>
        <taxon>Euteleostomi</taxon>
        <taxon>Amphibia</taxon>
        <taxon>Batrachia</taxon>
        <taxon>Anura</taxon>
        <taxon>Neobatrachia</taxon>
        <taxon>Hyloidea</taxon>
        <taxon>Eleutherodactylidae</taxon>
        <taxon>Eleutherodactylinae</taxon>
        <taxon>Eleutherodactylus</taxon>
        <taxon>Eleutherodactylus</taxon>
    </lineage>
</organism>
<dbReference type="InterPro" id="IPR000719">
    <property type="entry name" value="Prot_kinase_dom"/>
</dbReference>
<comment type="caution">
    <text evidence="3">The sequence shown here is derived from an EMBL/GenBank/DDBJ whole genome shotgun (WGS) entry which is preliminary data.</text>
</comment>
<sequence>MEGTAEFEIQKIGESDFQVLKHLGQGTYGQVLMAREMKTGDTVALKLMKDRTKLEAFIHELHVSTSFSSFEGIIFTYPSFRNSVEHYILTQELAPAGSLHSLIQDDVGIPEVMVKRCALQLIGALEYMHSRGLVHRDVKPDKVLLMDNECNNIKLSDFGLTQGIGRLVPSMAPIIPYMAPELCELKPRDSIILDPSVDIWALGVLLYTVFTGYLPWERAMHNDELFQRFVHWQRDLDCVPPPSNWTEFNQNALHFFHILLSQDPRTRTLLTALLSHIDLPWGVEEILEMVIQEEDVEM</sequence>
<dbReference type="PROSITE" id="PS50011">
    <property type="entry name" value="PROTEIN_KINASE_DOM"/>
    <property type="match status" value="1"/>
</dbReference>
<dbReference type="OrthoDB" id="6513151at2759"/>
<reference evidence="3" key="1">
    <citation type="thesis" date="2020" institute="ProQuest LLC" country="789 East Eisenhower Parkway, Ann Arbor, MI, USA">
        <title>Comparative Genomics and Chromosome Evolution.</title>
        <authorList>
            <person name="Mudd A.B."/>
        </authorList>
    </citation>
    <scope>NUCLEOTIDE SEQUENCE</scope>
    <source>
        <strain evidence="3">HN-11 Male</strain>
        <tissue evidence="3">Kidney and liver</tissue>
    </source>
</reference>
<dbReference type="GO" id="GO:0004674">
    <property type="term" value="F:protein serine/threonine kinase activity"/>
    <property type="evidence" value="ECO:0007669"/>
    <property type="project" value="TreeGrafter"/>
</dbReference>
<feature type="domain" description="Protein kinase" evidence="2">
    <location>
        <begin position="17"/>
        <end position="279"/>
    </location>
</feature>
<proteinExistence type="predicted"/>
<keyword evidence="1" id="KW-0547">Nucleotide-binding</keyword>
<keyword evidence="1" id="KW-0067">ATP-binding</keyword>
<dbReference type="Gene3D" id="3.30.200.20">
    <property type="entry name" value="Phosphorylase Kinase, domain 1"/>
    <property type="match status" value="1"/>
</dbReference>
<feature type="non-terminal residue" evidence="3">
    <location>
        <position position="1"/>
    </location>
</feature>
<dbReference type="PROSITE" id="PS00107">
    <property type="entry name" value="PROTEIN_KINASE_ATP"/>
    <property type="match status" value="1"/>
</dbReference>
<dbReference type="Proteomes" id="UP000770717">
    <property type="component" value="Unassembled WGS sequence"/>
</dbReference>
<evidence type="ECO:0000259" key="2">
    <source>
        <dbReference type="PROSITE" id="PS50011"/>
    </source>
</evidence>
<evidence type="ECO:0000313" key="3">
    <source>
        <dbReference type="EMBL" id="KAG9462143.1"/>
    </source>
</evidence>
<dbReference type="AlphaFoldDB" id="A0A8J6E8R6"/>
<dbReference type="PANTHER" id="PTHR24359">
    <property type="entry name" value="SERINE/THREONINE-PROTEIN KINASE SBK1"/>
    <property type="match status" value="1"/>
</dbReference>
<evidence type="ECO:0000313" key="4">
    <source>
        <dbReference type="Proteomes" id="UP000770717"/>
    </source>
</evidence>
<name>A0A8J6E8R6_ELECQ</name>
<dbReference type="Gene3D" id="1.10.510.10">
    <property type="entry name" value="Transferase(Phosphotransferase) domain 1"/>
    <property type="match status" value="1"/>
</dbReference>
<dbReference type="EMBL" id="WNTK01013306">
    <property type="protein sequence ID" value="KAG9462143.1"/>
    <property type="molecule type" value="Genomic_DNA"/>
</dbReference>
<dbReference type="Pfam" id="PF00069">
    <property type="entry name" value="Pkinase"/>
    <property type="match status" value="1"/>
</dbReference>
<dbReference type="PANTHER" id="PTHR24359:SF0">
    <property type="entry name" value="SERINE_THREONINE-PROTEIN KINASE SBK1"/>
    <property type="match status" value="1"/>
</dbReference>
<dbReference type="GO" id="GO:0005524">
    <property type="term" value="F:ATP binding"/>
    <property type="evidence" value="ECO:0007669"/>
    <property type="project" value="UniProtKB-UniRule"/>
</dbReference>
<dbReference type="InterPro" id="IPR017441">
    <property type="entry name" value="Protein_kinase_ATP_BS"/>
</dbReference>
<dbReference type="SUPFAM" id="SSF56112">
    <property type="entry name" value="Protein kinase-like (PK-like)"/>
    <property type="match status" value="1"/>
</dbReference>